<keyword evidence="2" id="KW-0732">Signal</keyword>
<dbReference type="GO" id="GO:0010181">
    <property type="term" value="F:FMN binding"/>
    <property type="evidence" value="ECO:0007669"/>
    <property type="project" value="InterPro"/>
</dbReference>
<evidence type="ECO:0000256" key="2">
    <source>
        <dbReference type="SAM" id="SignalP"/>
    </source>
</evidence>
<sequence length="171" mass="16794">MVAWLASSTAIMAAWAWSAVATGDTVATEASGTVSTTSSSGSSGSSSDTSSDSSASSDTSTGTTDATQGTTDASTDASATDGTYTGDAVSTKFGDVQVQVTVSGGTITDVTALALPSRDGHSARISQQVEEPLASAALQAQSADISIISGATYTSRGYAQSLQSALDQAGL</sequence>
<dbReference type="InterPro" id="IPR007329">
    <property type="entry name" value="FMN-bd"/>
</dbReference>
<dbReference type="AlphaFoldDB" id="A0A9W6FSD3"/>
<reference evidence="4" key="1">
    <citation type="submission" date="2022-12" db="EMBL/GenBank/DDBJ databases">
        <title>Reference genome sequencing for broad-spectrum identification of bacterial and archaeal isolates by mass spectrometry.</title>
        <authorList>
            <person name="Sekiguchi Y."/>
            <person name="Tourlousse D.M."/>
        </authorList>
    </citation>
    <scope>NUCLEOTIDE SEQUENCE</scope>
    <source>
        <strain evidence="4">14</strain>
    </source>
</reference>
<keyword evidence="5" id="KW-1185">Reference proteome</keyword>
<accession>A0A9W6FSD3</accession>
<dbReference type="GO" id="GO:0016020">
    <property type="term" value="C:membrane"/>
    <property type="evidence" value="ECO:0007669"/>
    <property type="project" value="InterPro"/>
</dbReference>
<dbReference type="SMART" id="SM00900">
    <property type="entry name" value="FMN_bind"/>
    <property type="match status" value="1"/>
</dbReference>
<evidence type="ECO:0000259" key="3">
    <source>
        <dbReference type="SMART" id="SM00900"/>
    </source>
</evidence>
<evidence type="ECO:0000256" key="1">
    <source>
        <dbReference type="SAM" id="MobiDB-lite"/>
    </source>
</evidence>
<name>A0A9W6FSD3_9MICO</name>
<organism evidence="4 5">
    <name type="scientific">Agromyces rhizosphaerae</name>
    <dbReference type="NCBI Taxonomy" id="88374"/>
    <lineage>
        <taxon>Bacteria</taxon>
        <taxon>Bacillati</taxon>
        <taxon>Actinomycetota</taxon>
        <taxon>Actinomycetes</taxon>
        <taxon>Micrococcales</taxon>
        <taxon>Microbacteriaceae</taxon>
        <taxon>Agromyces</taxon>
    </lineage>
</organism>
<protein>
    <recommendedName>
        <fullName evidence="3">FMN-binding domain-containing protein</fullName>
    </recommendedName>
</protein>
<feature type="signal peptide" evidence="2">
    <location>
        <begin position="1"/>
        <end position="21"/>
    </location>
</feature>
<dbReference type="Gene3D" id="3.90.1010.20">
    <property type="match status" value="1"/>
</dbReference>
<dbReference type="Proteomes" id="UP001144396">
    <property type="component" value="Unassembled WGS sequence"/>
</dbReference>
<feature type="domain" description="FMN-binding" evidence="3">
    <location>
        <begin position="91"/>
        <end position="169"/>
    </location>
</feature>
<feature type="chain" id="PRO_5040829938" description="FMN-binding domain-containing protein" evidence="2">
    <location>
        <begin position="22"/>
        <end position="171"/>
    </location>
</feature>
<comment type="caution">
    <text evidence="4">The sequence shown here is derived from an EMBL/GenBank/DDBJ whole genome shotgun (WGS) entry which is preliminary data.</text>
</comment>
<gene>
    <name evidence="4" type="ORF">ARHIZOSPH14_22800</name>
</gene>
<evidence type="ECO:0000313" key="4">
    <source>
        <dbReference type="EMBL" id="GLI28038.1"/>
    </source>
</evidence>
<evidence type="ECO:0000313" key="5">
    <source>
        <dbReference type="Proteomes" id="UP001144396"/>
    </source>
</evidence>
<dbReference type="Pfam" id="PF04205">
    <property type="entry name" value="FMN_bind"/>
    <property type="match status" value="1"/>
</dbReference>
<dbReference type="EMBL" id="BSDP01000001">
    <property type="protein sequence ID" value="GLI28038.1"/>
    <property type="molecule type" value="Genomic_DNA"/>
</dbReference>
<proteinExistence type="predicted"/>
<feature type="region of interest" description="Disordered" evidence="1">
    <location>
        <begin position="30"/>
        <end position="88"/>
    </location>
</feature>